<proteinExistence type="predicted"/>
<dbReference type="AlphaFoldDB" id="A0A1C9WB24"/>
<sequence>MSFLRWLLRLFYGVLALLCIAVGVYFAVDNPQLITPSFVGHAMPEGSVGFWLIGALLSGVILGFIVSLLPFYAERRRARGLERQLHRTEQELYTVRRKVSGD</sequence>
<name>A0A1C9WB24_9GAMM</name>
<evidence type="ECO:0000259" key="6">
    <source>
        <dbReference type="Pfam" id="PF06305"/>
    </source>
</evidence>
<keyword evidence="8" id="KW-1185">Reference proteome</keyword>
<keyword evidence="4 5" id="KW-0472">Membrane</keyword>
<keyword evidence="1" id="KW-1003">Cell membrane</keyword>
<keyword evidence="3 5" id="KW-1133">Transmembrane helix</keyword>
<evidence type="ECO:0000256" key="4">
    <source>
        <dbReference type="ARBA" id="ARBA00023136"/>
    </source>
</evidence>
<evidence type="ECO:0000256" key="3">
    <source>
        <dbReference type="ARBA" id="ARBA00022989"/>
    </source>
</evidence>
<evidence type="ECO:0000313" key="8">
    <source>
        <dbReference type="Proteomes" id="UP000095672"/>
    </source>
</evidence>
<dbReference type="InterPro" id="IPR010445">
    <property type="entry name" value="LapA_dom"/>
</dbReference>
<accession>A0A1C9WB24</accession>
<dbReference type="KEGG" id="micc:AUP74_02979"/>
<gene>
    <name evidence="7" type="ORF">AUP74_02979</name>
</gene>
<dbReference type="GO" id="GO:0005886">
    <property type="term" value="C:plasma membrane"/>
    <property type="evidence" value="ECO:0007669"/>
    <property type="project" value="InterPro"/>
</dbReference>
<evidence type="ECO:0000256" key="2">
    <source>
        <dbReference type="ARBA" id="ARBA00022692"/>
    </source>
</evidence>
<dbReference type="RefSeq" id="WP_226999813.1">
    <property type="nucleotide sequence ID" value="NZ_CP014143.1"/>
</dbReference>
<feature type="transmembrane region" description="Helical" evidence="5">
    <location>
        <begin position="7"/>
        <end position="28"/>
    </location>
</feature>
<feature type="domain" description="Lipopolysaccharide assembly protein A" evidence="6">
    <location>
        <begin position="30"/>
        <end position="92"/>
    </location>
</feature>
<dbReference type="EMBL" id="CP014143">
    <property type="protein sequence ID" value="AOS98346.1"/>
    <property type="molecule type" value="Genomic_DNA"/>
</dbReference>
<feature type="transmembrane region" description="Helical" evidence="5">
    <location>
        <begin position="48"/>
        <end position="73"/>
    </location>
</feature>
<organism evidence="7 8">
    <name type="scientific">Microbulbifer aggregans</name>
    <dbReference type="NCBI Taxonomy" id="1769779"/>
    <lineage>
        <taxon>Bacteria</taxon>
        <taxon>Pseudomonadati</taxon>
        <taxon>Pseudomonadota</taxon>
        <taxon>Gammaproteobacteria</taxon>
        <taxon>Cellvibrionales</taxon>
        <taxon>Microbulbiferaceae</taxon>
        <taxon>Microbulbifer</taxon>
    </lineage>
</organism>
<evidence type="ECO:0000256" key="5">
    <source>
        <dbReference type="SAM" id="Phobius"/>
    </source>
</evidence>
<protein>
    <recommendedName>
        <fullName evidence="6">Lipopolysaccharide assembly protein A domain-containing protein</fullName>
    </recommendedName>
</protein>
<dbReference type="PATRIC" id="fig|1769779.3.peg.2950"/>
<reference evidence="8" key="1">
    <citation type="submission" date="2016-01" db="EMBL/GenBank/DDBJ databases">
        <title>Complete genome sequence of Microbulbifer sp. CCB-MM1, a halophile isolated from Matang Mangrove Forest, Perak.</title>
        <authorList>
            <person name="Moh T.H."/>
            <person name="Dinesh B."/>
            <person name="Lau N.-S."/>
            <person name="Go F."/>
            <person name="Alexander Chong S.-C."/>
        </authorList>
    </citation>
    <scope>NUCLEOTIDE SEQUENCE [LARGE SCALE GENOMIC DNA]</scope>
    <source>
        <strain evidence="8">CCB-MM1</strain>
    </source>
</reference>
<evidence type="ECO:0000256" key="1">
    <source>
        <dbReference type="ARBA" id="ARBA00022475"/>
    </source>
</evidence>
<dbReference type="STRING" id="1769779.AUP74_02979"/>
<dbReference type="Pfam" id="PF06305">
    <property type="entry name" value="LapA_dom"/>
    <property type="match status" value="1"/>
</dbReference>
<dbReference type="Proteomes" id="UP000095672">
    <property type="component" value="Chromosome"/>
</dbReference>
<evidence type="ECO:0000313" key="7">
    <source>
        <dbReference type="EMBL" id="AOS98346.1"/>
    </source>
</evidence>
<keyword evidence="2 5" id="KW-0812">Transmembrane</keyword>